<proteinExistence type="predicted"/>
<dbReference type="RefSeq" id="WP_149758965.1">
    <property type="nucleotide sequence ID" value="NZ_FOMS01000025.1"/>
</dbReference>
<sequence length="88" mass="9412">MPTLFILLDLAAILSSLVAAGLWYQAGARTIRRVSRFETLNHADLNRMVVAMNRSAILNRRAALASAAAAICFALRFTAVLVADVPAG</sequence>
<name>A0A1I2EIN9_9RHOB</name>
<keyword evidence="1" id="KW-0812">Transmembrane</keyword>
<feature type="transmembrane region" description="Helical" evidence="1">
    <location>
        <begin position="6"/>
        <end position="26"/>
    </location>
</feature>
<dbReference type="EMBL" id="FOMS01000025">
    <property type="protein sequence ID" value="SFE92964.1"/>
    <property type="molecule type" value="Genomic_DNA"/>
</dbReference>
<protein>
    <submittedName>
        <fullName evidence="2">Uncharacterized protein</fullName>
    </submittedName>
</protein>
<accession>A0A1I2EIN9</accession>
<dbReference type="AlphaFoldDB" id="A0A1I2EIN9"/>
<dbReference type="Proteomes" id="UP000325289">
    <property type="component" value="Unassembled WGS sequence"/>
</dbReference>
<keyword evidence="1" id="KW-0472">Membrane</keyword>
<organism evidence="2 3">
    <name type="scientific">Roseivivax sediminis</name>
    <dbReference type="NCBI Taxonomy" id="936889"/>
    <lineage>
        <taxon>Bacteria</taxon>
        <taxon>Pseudomonadati</taxon>
        <taxon>Pseudomonadota</taxon>
        <taxon>Alphaproteobacteria</taxon>
        <taxon>Rhodobacterales</taxon>
        <taxon>Roseobacteraceae</taxon>
        <taxon>Roseivivax</taxon>
    </lineage>
</organism>
<feature type="transmembrane region" description="Helical" evidence="1">
    <location>
        <begin position="62"/>
        <end position="83"/>
    </location>
</feature>
<evidence type="ECO:0000313" key="2">
    <source>
        <dbReference type="EMBL" id="SFE92964.1"/>
    </source>
</evidence>
<keyword evidence="3" id="KW-1185">Reference proteome</keyword>
<dbReference type="OrthoDB" id="7433521at2"/>
<evidence type="ECO:0000313" key="3">
    <source>
        <dbReference type="Proteomes" id="UP000325289"/>
    </source>
</evidence>
<gene>
    <name evidence="2" type="ORF">SAMN04515678_1251</name>
</gene>
<reference evidence="2 3" key="1">
    <citation type="submission" date="2016-10" db="EMBL/GenBank/DDBJ databases">
        <authorList>
            <person name="Varghese N."/>
            <person name="Submissions S."/>
        </authorList>
    </citation>
    <scope>NUCLEOTIDE SEQUENCE [LARGE SCALE GENOMIC DNA]</scope>
    <source>
        <strain evidence="3">YIM D21,KCTC 23444,ACCC 10710</strain>
    </source>
</reference>
<evidence type="ECO:0000256" key="1">
    <source>
        <dbReference type="SAM" id="Phobius"/>
    </source>
</evidence>
<keyword evidence="1" id="KW-1133">Transmembrane helix</keyword>